<dbReference type="EMBL" id="JACCBS010000003">
    <property type="protein sequence ID" value="NYE58457.1"/>
    <property type="molecule type" value="Genomic_DNA"/>
</dbReference>
<gene>
    <name evidence="1" type="ORF">HDG70_002208</name>
</gene>
<protein>
    <submittedName>
        <fullName evidence="1">RNA polymerase subunit RPABC4/transcription elongation factor Spt4</fullName>
    </submittedName>
</protein>
<keyword evidence="1" id="KW-0648">Protein biosynthesis</keyword>
<name>A0ABX2RBB1_9THEO</name>
<sequence>MEKRCPICYCIIDDGEEICPDCEMDKALLELYVEQ</sequence>
<dbReference type="GO" id="GO:0003746">
    <property type="term" value="F:translation elongation factor activity"/>
    <property type="evidence" value="ECO:0007669"/>
    <property type="project" value="UniProtKB-KW"/>
</dbReference>
<proteinExistence type="predicted"/>
<keyword evidence="2" id="KW-1185">Reference proteome</keyword>
<organism evidence="1 2">
    <name type="scientific">Carboxydothermus ferrireducens DSM 11255</name>
    <dbReference type="NCBI Taxonomy" id="1119529"/>
    <lineage>
        <taxon>Bacteria</taxon>
        <taxon>Bacillati</taxon>
        <taxon>Bacillota</taxon>
        <taxon>Clostridia</taxon>
        <taxon>Thermoanaerobacterales</taxon>
        <taxon>Thermoanaerobacteraceae</taxon>
        <taxon>Carboxydothermus</taxon>
    </lineage>
</organism>
<comment type="caution">
    <text evidence="1">The sequence shown here is derived from an EMBL/GenBank/DDBJ whole genome shotgun (WGS) entry which is preliminary data.</text>
</comment>
<keyword evidence="1" id="KW-0251">Elongation factor</keyword>
<evidence type="ECO:0000313" key="2">
    <source>
        <dbReference type="Proteomes" id="UP000604066"/>
    </source>
</evidence>
<evidence type="ECO:0000313" key="1">
    <source>
        <dbReference type="EMBL" id="NYE58457.1"/>
    </source>
</evidence>
<dbReference type="Proteomes" id="UP000604066">
    <property type="component" value="Unassembled WGS sequence"/>
</dbReference>
<accession>A0ABX2RBB1</accession>
<reference evidence="1 2" key="1">
    <citation type="submission" date="2020-07" db="EMBL/GenBank/DDBJ databases">
        <title>Genomic Encyclopedia of Type Strains, Phase III (KMG-III): the genomes of soil and plant-associated and newly described type strains.</title>
        <authorList>
            <person name="Whitman W."/>
        </authorList>
    </citation>
    <scope>NUCLEOTIDE SEQUENCE [LARGE SCALE GENOMIC DNA]</scope>
    <source>
        <strain evidence="1 2">DSM 11255</strain>
    </source>
</reference>